<dbReference type="InterPro" id="IPR035681">
    <property type="entry name" value="ComA-like_MBL"/>
</dbReference>
<dbReference type="InterPro" id="IPR052159">
    <property type="entry name" value="Competence_DNA_uptake"/>
</dbReference>
<evidence type="ECO:0000256" key="4">
    <source>
        <dbReference type="ARBA" id="ARBA00022989"/>
    </source>
</evidence>
<keyword evidence="4 6" id="KW-1133">Transmembrane helix</keyword>
<dbReference type="SUPFAM" id="SSF56281">
    <property type="entry name" value="Metallo-hydrolase/oxidoreductase"/>
    <property type="match status" value="1"/>
</dbReference>
<proteinExistence type="predicted"/>
<dbReference type="RefSeq" id="WP_210053431.1">
    <property type="nucleotide sequence ID" value="NZ_BAAAMH010000006.1"/>
</dbReference>
<dbReference type="Gene3D" id="3.60.15.10">
    <property type="entry name" value="Ribonuclease Z/Hydroxyacylglutathione hydrolase-like"/>
    <property type="match status" value="1"/>
</dbReference>
<keyword evidence="9" id="KW-1185">Reference proteome</keyword>
<feature type="domain" description="Metallo-beta-lactamase" evidence="7">
    <location>
        <begin position="563"/>
        <end position="759"/>
    </location>
</feature>
<dbReference type="Proteomes" id="UP000758168">
    <property type="component" value="Unassembled WGS sequence"/>
</dbReference>
<name>A0ABS4Z4N4_9ACTN</name>
<dbReference type="InterPro" id="IPR004477">
    <property type="entry name" value="ComEC_N"/>
</dbReference>
<keyword evidence="3 6" id="KW-0812">Transmembrane</keyword>
<dbReference type="SMART" id="SM00849">
    <property type="entry name" value="Lactamase_B"/>
    <property type="match status" value="1"/>
</dbReference>
<dbReference type="InterPro" id="IPR001279">
    <property type="entry name" value="Metallo-B-lactamas"/>
</dbReference>
<feature type="transmembrane region" description="Helical" evidence="6">
    <location>
        <begin position="530"/>
        <end position="549"/>
    </location>
</feature>
<dbReference type="InterPro" id="IPR036866">
    <property type="entry name" value="RibonucZ/Hydroxyglut_hydro"/>
</dbReference>
<reference evidence="8 9" key="1">
    <citation type="submission" date="2021-03" db="EMBL/GenBank/DDBJ databases">
        <title>Sequencing the genomes of 1000 actinobacteria strains.</title>
        <authorList>
            <person name="Klenk H.-P."/>
        </authorList>
    </citation>
    <scope>NUCLEOTIDE SEQUENCE [LARGE SCALE GENOMIC DNA]</scope>
    <source>
        <strain evidence="8 9">DSM 12936</strain>
    </source>
</reference>
<feature type="transmembrane region" description="Helical" evidence="6">
    <location>
        <begin position="500"/>
        <end position="523"/>
    </location>
</feature>
<comment type="subcellular location">
    <subcellularLocation>
        <location evidence="1">Cell membrane</location>
        <topology evidence="1">Multi-pass membrane protein</topology>
    </subcellularLocation>
</comment>
<evidence type="ECO:0000256" key="1">
    <source>
        <dbReference type="ARBA" id="ARBA00004651"/>
    </source>
</evidence>
<dbReference type="PANTHER" id="PTHR30619">
    <property type="entry name" value="DNA INTERNALIZATION/COMPETENCE PROTEIN COMEC/REC2"/>
    <property type="match status" value="1"/>
</dbReference>
<feature type="transmembrane region" description="Helical" evidence="6">
    <location>
        <begin position="307"/>
        <end position="324"/>
    </location>
</feature>
<evidence type="ECO:0000256" key="5">
    <source>
        <dbReference type="ARBA" id="ARBA00023136"/>
    </source>
</evidence>
<organism evidence="8 9">
    <name type="scientific">Microlunatus capsulatus</name>
    <dbReference type="NCBI Taxonomy" id="99117"/>
    <lineage>
        <taxon>Bacteria</taxon>
        <taxon>Bacillati</taxon>
        <taxon>Actinomycetota</taxon>
        <taxon>Actinomycetes</taxon>
        <taxon>Propionibacteriales</taxon>
        <taxon>Propionibacteriaceae</taxon>
        <taxon>Microlunatus</taxon>
    </lineage>
</organism>
<evidence type="ECO:0000256" key="6">
    <source>
        <dbReference type="SAM" id="Phobius"/>
    </source>
</evidence>
<dbReference type="Pfam" id="PF00753">
    <property type="entry name" value="Lactamase_B"/>
    <property type="match status" value="1"/>
</dbReference>
<evidence type="ECO:0000256" key="2">
    <source>
        <dbReference type="ARBA" id="ARBA00022475"/>
    </source>
</evidence>
<keyword evidence="5 6" id="KW-0472">Membrane</keyword>
<gene>
    <name evidence="8" type="ORF">JOF54_000928</name>
</gene>
<feature type="transmembrane region" description="Helical" evidence="6">
    <location>
        <begin position="278"/>
        <end position="300"/>
    </location>
</feature>
<evidence type="ECO:0000259" key="7">
    <source>
        <dbReference type="SMART" id="SM00849"/>
    </source>
</evidence>
<protein>
    <submittedName>
        <fullName evidence="8">Competence protein ComEC</fullName>
    </submittedName>
</protein>
<dbReference type="PANTHER" id="PTHR30619:SF1">
    <property type="entry name" value="RECOMBINATION PROTEIN 2"/>
    <property type="match status" value="1"/>
</dbReference>
<feature type="transmembrane region" description="Helical" evidence="6">
    <location>
        <begin position="410"/>
        <end position="429"/>
    </location>
</feature>
<feature type="transmembrane region" description="Helical" evidence="6">
    <location>
        <begin position="370"/>
        <end position="390"/>
    </location>
</feature>
<evidence type="ECO:0000256" key="3">
    <source>
        <dbReference type="ARBA" id="ARBA00022692"/>
    </source>
</evidence>
<comment type="caution">
    <text evidence="8">The sequence shown here is derived from an EMBL/GenBank/DDBJ whole genome shotgun (WGS) entry which is preliminary data.</text>
</comment>
<keyword evidence="2" id="KW-1003">Cell membrane</keyword>
<evidence type="ECO:0000313" key="8">
    <source>
        <dbReference type="EMBL" id="MBP2416006.1"/>
    </source>
</evidence>
<accession>A0ABS4Z4N4</accession>
<feature type="transmembrane region" description="Helical" evidence="6">
    <location>
        <begin position="88"/>
        <end position="108"/>
    </location>
</feature>
<sequence>MSEPLVRRAGAALAARLRPRRSQREPETDVVRDLRVVPLALAAWAAAWAGTGGSPRLALLGLAGVGLAAAAAVLRRRRVRPRPGRPRGGAWLVATVLVALVVGGLGAVQAHRLRSGPPARLAAAGAVVDARLELVGDARRVDGAPGRPPVLVADGRLLELTGRGGRWRVRVPVTVLVSGEEVGWWAAQPVGTSVVVPGRLQSPDPGDDVAAVLRVRAPPTAVFPPGAGGRLVERVRAGLRAAVADRPAEPRALVPALVLGDTSGITAELRGVFQTTGLTHLTAVSGANLTLLLAFLLLGARWSGVRGWWLRGVGLLGVAVFVALCRTEPSVLRAAAMGLVALAALGAGGRRAGLRNLGVAMLGLLLVEPFLARSWGFALSVLASGGIIWWARPWADVLARWLPRLLAESVTLPLAAHLTTLPVVVLLSGRVSVVGLLANALAGPFVGPATVLGFAAAGASLVSAPAAALLGRGAAWSAQAIVTVARVGARLPGADVGWPAGPAAVLVLAAGCLLAALLVPWVLARRLPTVLLALALVVALVRVPSVPGWPPPGWRLVVCDVGQGDGLVLRAGPGSAVVVDAGPEPDRMRRCLDALGVREVPLLVLTHFHADHADGLPGVLAGRAVRQVWVSPLAEPAAEVASVRAAAAAEGAAVVVPVPGARVRVGEVALRVVGPLPPRGGDGDPSGVQNDASVVLVADVGGLGVLLPGDVEPPGQRALLTAGVDLRATVLKVPHHGSSRQEPAFFAATGARLAVASAGQDNDYGHPAARTVELARSLGMTVLSTDRVGSVAVTGTDADPRVVTQRPP</sequence>
<dbReference type="NCBIfam" id="TIGR00360">
    <property type="entry name" value="ComEC_N-term"/>
    <property type="match status" value="1"/>
</dbReference>
<feature type="transmembrane region" description="Helical" evidence="6">
    <location>
        <begin position="57"/>
        <end position="76"/>
    </location>
</feature>
<evidence type="ECO:0000313" key="9">
    <source>
        <dbReference type="Proteomes" id="UP000758168"/>
    </source>
</evidence>
<dbReference type="CDD" id="cd07731">
    <property type="entry name" value="ComA-like_MBL-fold"/>
    <property type="match status" value="1"/>
</dbReference>
<dbReference type="EMBL" id="JAGIOB010000001">
    <property type="protein sequence ID" value="MBP2416006.1"/>
    <property type="molecule type" value="Genomic_DNA"/>
</dbReference>
<dbReference type="Pfam" id="PF03772">
    <property type="entry name" value="Competence"/>
    <property type="match status" value="1"/>
</dbReference>
<feature type="transmembrane region" description="Helical" evidence="6">
    <location>
        <begin position="436"/>
        <end position="462"/>
    </location>
</feature>
<feature type="transmembrane region" description="Helical" evidence="6">
    <location>
        <begin position="330"/>
        <end position="349"/>
    </location>
</feature>